<gene>
    <name evidence="1" type="ORF">BFJ65_g4156</name>
</gene>
<evidence type="ECO:0000313" key="1">
    <source>
        <dbReference type="EMBL" id="RKK26261.1"/>
    </source>
</evidence>
<organism evidence="1 2">
    <name type="scientific">Fusarium oxysporum f. sp. cepae</name>
    <dbReference type="NCBI Taxonomy" id="396571"/>
    <lineage>
        <taxon>Eukaryota</taxon>
        <taxon>Fungi</taxon>
        <taxon>Dikarya</taxon>
        <taxon>Ascomycota</taxon>
        <taxon>Pezizomycotina</taxon>
        <taxon>Sordariomycetes</taxon>
        <taxon>Hypocreomycetidae</taxon>
        <taxon>Hypocreales</taxon>
        <taxon>Nectriaceae</taxon>
        <taxon>Fusarium</taxon>
        <taxon>Fusarium oxysporum species complex</taxon>
    </lineage>
</organism>
<comment type="caution">
    <text evidence="1">The sequence shown here is derived from an EMBL/GenBank/DDBJ whole genome shotgun (WGS) entry which is preliminary data.</text>
</comment>
<name>A0A3L6P4A1_FUSOX</name>
<evidence type="ECO:0000313" key="2">
    <source>
        <dbReference type="Proteomes" id="UP000270866"/>
    </source>
</evidence>
<dbReference type="Proteomes" id="UP000270866">
    <property type="component" value="Chromosome 4"/>
</dbReference>
<protein>
    <submittedName>
        <fullName evidence="1">Uncharacterized protein</fullName>
    </submittedName>
</protein>
<sequence length="85" mass="9492">MTNERTFDSIGLLECGNGKFQKVTLVGSATGRELIVKLIGTCPIFRAQRPTTLTVLEQEHHQRAEDQGWAWRIGPVTNVEVPNMV</sequence>
<proteinExistence type="predicted"/>
<dbReference type="EMBL" id="MRCU01000002">
    <property type="protein sequence ID" value="RKK26261.1"/>
    <property type="molecule type" value="Genomic_DNA"/>
</dbReference>
<accession>A0A3L6P4A1</accession>
<reference evidence="1 2" key="1">
    <citation type="journal article" date="2018" name="Sci. Rep.">
        <title>Characterisation of pathogen-specific regions and novel effector candidates in Fusarium oxysporum f. sp. cepae.</title>
        <authorList>
            <person name="Armitage A.D."/>
            <person name="Taylor A."/>
            <person name="Sobczyk M.K."/>
            <person name="Baxter L."/>
            <person name="Greenfield B.P."/>
            <person name="Bates H.J."/>
            <person name="Wilson F."/>
            <person name="Jackson A.C."/>
            <person name="Ott S."/>
            <person name="Harrison R.J."/>
            <person name="Clarkson J.P."/>
        </authorList>
    </citation>
    <scope>NUCLEOTIDE SEQUENCE [LARGE SCALE GENOMIC DNA]</scope>
    <source>
        <strain evidence="1 2">FoC_Fus2</strain>
    </source>
</reference>
<dbReference type="AlphaFoldDB" id="A0A3L6P4A1"/>